<dbReference type="Proteomes" id="UP000222056">
    <property type="component" value="Unassembled WGS sequence"/>
</dbReference>
<protein>
    <submittedName>
        <fullName evidence="1">Pilus assembly protein CpaE</fullName>
    </submittedName>
</protein>
<keyword evidence="2" id="KW-1185">Reference proteome</keyword>
<dbReference type="AlphaFoldDB" id="A0A1H6FK56"/>
<gene>
    <name evidence="1" type="ORF">SAMN02745716_0041</name>
</gene>
<dbReference type="STRING" id="29539.SAMN02745716_0041"/>
<organism evidence="1 2">
    <name type="scientific">Thermoleophilum album</name>
    <dbReference type="NCBI Taxonomy" id="29539"/>
    <lineage>
        <taxon>Bacteria</taxon>
        <taxon>Bacillati</taxon>
        <taxon>Actinomycetota</taxon>
        <taxon>Thermoleophilia</taxon>
        <taxon>Thermoleophilales</taxon>
        <taxon>Thermoleophilaceae</taxon>
        <taxon>Thermoleophilum</taxon>
    </lineage>
</organism>
<name>A0A1H6FK56_THEAL</name>
<accession>A0A1H6FK56</accession>
<reference evidence="2" key="1">
    <citation type="submission" date="2016-10" db="EMBL/GenBank/DDBJ databases">
        <authorList>
            <person name="Varghese N."/>
            <person name="Submissions S."/>
        </authorList>
    </citation>
    <scope>NUCLEOTIDE SEQUENCE [LARGE SCALE GENOMIC DNA]</scope>
    <source>
        <strain evidence="2">ATCC 35263</strain>
    </source>
</reference>
<dbReference type="RefSeq" id="WP_093115128.1">
    <property type="nucleotide sequence ID" value="NZ_FNWJ01000001.1"/>
</dbReference>
<sequence length="117" mass="12220">MRRNHGQASIELLAAVALLLVVAGGSWQLAAIGNAATLAQNAARVAARAHAVGDDPFVAARSALPTSLRGGLEVRTNEGTVRTRVVARVFWGAAKVNLFGRAALGRQAPPAFARRTR</sequence>
<evidence type="ECO:0000313" key="1">
    <source>
        <dbReference type="EMBL" id="SEH10194.1"/>
    </source>
</evidence>
<proteinExistence type="predicted"/>
<evidence type="ECO:0000313" key="2">
    <source>
        <dbReference type="Proteomes" id="UP000222056"/>
    </source>
</evidence>
<dbReference type="EMBL" id="FNWJ01000001">
    <property type="protein sequence ID" value="SEH10194.1"/>
    <property type="molecule type" value="Genomic_DNA"/>
</dbReference>